<dbReference type="AlphaFoldDB" id="A0A6A7MWS1"/>
<name>A0A6A7MWS1_9BURK</name>
<keyword evidence="1" id="KW-0732">Signal</keyword>
<dbReference type="NCBIfam" id="NF038126">
    <property type="entry name" value="PEP_CTERM_FxDxF"/>
    <property type="match status" value="1"/>
</dbReference>
<dbReference type="RefSeq" id="WP_152836509.1">
    <property type="nucleotide sequence ID" value="NZ_WHUG01000001.1"/>
</dbReference>
<dbReference type="NCBIfam" id="TIGR02595">
    <property type="entry name" value="PEP_CTERM"/>
    <property type="match status" value="1"/>
</dbReference>
<protein>
    <submittedName>
        <fullName evidence="3">PEP-CTERM sorting domain-containing protein</fullName>
    </submittedName>
</protein>
<dbReference type="EMBL" id="WHUG01000001">
    <property type="protein sequence ID" value="MQA37186.1"/>
    <property type="molecule type" value="Genomic_DNA"/>
</dbReference>
<dbReference type="Proteomes" id="UP000440498">
    <property type="component" value="Unassembled WGS sequence"/>
</dbReference>
<keyword evidence="4" id="KW-1185">Reference proteome</keyword>
<dbReference type="InterPro" id="IPR013424">
    <property type="entry name" value="Ice-binding_C"/>
</dbReference>
<feature type="domain" description="Ice-binding protein C-terminal" evidence="2">
    <location>
        <begin position="142"/>
        <end position="167"/>
    </location>
</feature>
<proteinExistence type="predicted"/>
<feature type="chain" id="PRO_5025541722" evidence="1">
    <location>
        <begin position="22"/>
        <end position="169"/>
    </location>
</feature>
<accession>A0A6A7MWS1</accession>
<organism evidence="3 4">
    <name type="scientific">Rugamonas aquatica</name>
    <dbReference type="NCBI Taxonomy" id="2743357"/>
    <lineage>
        <taxon>Bacteria</taxon>
        <taxon>Pseudomonadati</taxon>
        <taxon>Pseudomonadota</taxon>
        <taxon>Betaproteobacteria</taxon>
        <taxon>Burkholderiales</taxon>
        <taxon>Oxalobacteraceae</taxon>
        <taxon>Telluria group</taxon>
        <taxon>Rugamonas</taxon>
    </lineage>
</organism>
<evidence type="ECO:0000313" key="4">
    <source>
        <dbReference type="Proteomes" id="UP000440498"/>
    </source>
</evidence>
<dbReference type="Pfam" id="PF07589">
    <property type="entry name" value="PEP-CTERM"/>
    <property type="match status" value="1"/>
</dbReference>
<gene>
    <name evidence="3" type="ORF">GEV02_03395</name>
</gene>
<evidence type="ECO:0000259" key="2">
    <source>
        <dbReference type="Pfam" id="PF07589"/>
    </source>
</evidence>
<feature type="signal peptide" evidence="1">
    <location>
        <begin position="1"/>
        <end position="21"/>
    </location>
</feature>
<comment type="caution">
    <text evidence="3">The sequence shown here is derived from an EMBL/GenBank/DDBJ whole genome shotgun (WGS) entry which is preliminary data.</text>
</comment>
<reference evidence="3 4" key="1">
    <citation type="submission" date="2019-10" db="EMBL/GenBank/DDBJ databases">
        <title>Two novel species isolated from a subtropical stream in China.</title>
        <authorList>
            <person name="Lu H."/>
        </authorList>
    </citation>
    <scope>NUCLEOTIDE SEQUENCE [LARGE SCALE GENOMIC DNA]</scope>
    <source>
        <strain evidence="3 4">FT29W</strain>
    </source>
</reference>
<evidence type="ECO:0000313" key="3">
    <source>
        <dbReference type="EMBL" id="MQA37186.1"/>
    </source>
</evidence>
<evidence type="ECO:0000256" key="1">
    <source>
        <dbReference type="SAM" id="SignalP"/>
    </source>
</evidence>
<sequence length="169" mass="17684">MKLKSLLIGTVLAATSMTSYAAVGDSQNKNITLSGNPAIGYSANFGLDHLVAGSFTDVFTFSPSVGPSLLNAWVQSMNLGGNHDIDFVSADLNGNALTFTPNGVFESGILNATWVSGPLVLTVYGISNSATASYSGTLNIDPVPEPETYLMMLGGLGILSYIGRRRKQS</sequence>